<protein>
    <submittedName>
        <fullName evidence="1">Uncharacterized protein</fullName>
    </submittedName>
</protein>
<proteinExistence type="predicted"/>
<sequence length="68" mass="8103">MCTSNAHLVISNFEALPRRHHALCKRRRRRHAQVTVLIMFLDLYEAIDDDDIFVRPYRPLASWTRPNV</sequence>
<dbReference type="Proteomes" id="UP000823941">
    <property type="component" value="Chromosome 10"/>
</dbReference>
<reference evidence="1 2" key="1">
    <citation type="submission" date="2021-06" db="EMBL/GenBank/DDBJ databases">
        <title>A haploid diamondback moth (Plutella xylostella L.) genome assembly resolves 31 chromosomes and identifies a diamide resistance mutation.</title>
        <authorList>
            <person name="Ward C.M."/>
            <person name="Perry K.D."/>
            <person name="Baker G."/>
            <person name="Powis K."/>
            <person name="Heckel D.G."/>
            <person name="Baxter S.W."/>
        </authorList>
    </citation>
    <scope>NUCLEOTIDE SEQUENCE [LARGE SCALE GENOMIC DNA]</scope>
    <source>
        <strain evidence="1 2">LV</strain>
        <tissue evidence="1">Single pupa</tissue>
    </source>
</reference>
<comment type="caution">
    <text evidence="1">The sequence shown here is derived from an EMBL/GenBank/DDBJ whole genome shotgun (WGS) entry which is preliminary data.</text>
</comment>
<keyword evidence="2" id="KW-1185">Reference proteome</keyword>
<name>A0ABQ7QPW8_PLUXY</name>
<evidence type="ECO:0000313" key="2">
    <source>
        <dbReference type="Proteomes" id="UP000823941"/>
    </source>
</evidence>
<organism evidence="1 2">
    <name type="scientific">Plutella xylostella</name>
    <name type="common">Diamondback moth</name>
    <name type="synonym">Plutella maculipennis</name>
    <dbReference type="NCBI Taxonomy" id="51655"/>
    <lineage>
        <taxon>Eukaryota</taxon>
        <taxon>Metazoa</taxon>
        <taxon>Ecdysozoa</taxon>
        <taxon>Arthropoda</taxon>
        <taxon>Hexapoda</taxon>
        <taxon>Insecta</taxon>
        <taxon>Pterygota</taxon>
        <taxon>Neoptera</taxon>
        <taxon>Endopterygota</taxon>
        <taxon>Lepidoptera</taxon>
        <taxon>Glossata</taxon>
        <taxon>Ditrysia</taxon>
        <taxon>Yponomeutoidea</taxon>
        <taxon>Plutellidae</taxon>
        <taxon>Plutella</taxon>
    </lineage>
</organism>
<evidence type="ECO:0000313" key="1">
    <source>
        <dbReference type="EMBL" id="KAG7307075.1"/>
    </source>
</evidence>
<dbReference type="EMBL" id="JAHIBW010000010">
    <property type="protein sequence ID" value="KAG7307075.1"/>
    <property type="molecule type" value="Genomic_DNA"/>
</dbReference>
<gene>
    <name evidence="1" type="ORF">JYU34_007209</name>
</gene>
<accession>A0ABQ7QPW8</accession>